<evidence type="ECO:0000313" key="2">
    <source>
        <dbReference type="EMBL" id="CAF4939319.1"/>
    </source>
</evidence>
<feature type="region of interest" description="Disordered" evidence="1">
    <location>
        <begin position="30"/>
        <end position="80"/>
    </location>
</feature>
<proteinExistence type="predicted"/>
<feature type="non-terminal residue" evidence="2">
    <location>
        <position position="1"/>
    </location>
</feature>
<evidence type="ECO:0000256" key="1">
    <source>
        <dbReference type="SAM" id="MobiDB-lite"/>
    </source>
</evidence>
<feature type="non-terminal residue" evidence="2">
    <location>
        <position position="80"/>
    </location>
</feature>
<organism evidence="2 3">
    <name type="scientific">Rotaria socialis</name>
    <dbReference type="NCBI Taxonomy" id="392032"/>
    <lineage>
        <taxon>Eukaryota</taxon>
        <taxon>Metazoa</taxon>
        <taxon>Spiralia</taxon>
        <taxon>Gnathifera</taxon>
        <taxon>Rotifera</taxon>
        <taxon>Eurotatoria</taxon>
        <taxon>Bdelloidea</taxon>
        <taxon>Philodinida</taxon>
        <taxon>Philodinidae</taxon>
        <taxon>Rotaria</taxon>
    </lineage>
</organism>
<feature type="compositionally biased region" description="Basic and acidic residues" evidence="1">
    <location>
        <begin position="70"/>
        <end position="80"/>
    </location>
</feature>
<name>A0A821XE49_9BILA</name>
<dbReference type="AlphaFoldDB" id="A0A821XE49"/>
<accession>A0A821XE49</accession>
<gene>
    <name evidence="2" type="ORF">UJA718_LOCUS47242</name>
</gene>
<keyword evidence="3" id="KW-1185">Reference proteome</keyword>
<reference evidence="2" key="1">
    <citation type="submission" date="2021-02" db="EMBL/GenBank/DDBJ databases">
        <authorList>
            <person name="Nowell W R."/>
        </authorList>
    </citation>
    <scope>NUCLEOTIDE SEQUENCE</scope>
</reference>
<dbReference type="Proteomes" id="UP000663873">
    <property type="component" value="Unassembled WGS sequence"/>
</dbReference>
<comment type="caution">
    <text evidence="2">The sequence shown here is derived from an EMBL/GenBank/DDBJ whole genome shotgun (WGS) entry which is preliminary data.</text>
</comment>
<sequence>SRKPLIVDEIETIETETHVECQIKRTNEIKESIKTERTTSPSSPPKKLSTTLTRSTYSSSDETTPNKRGSLNERPKYDEK</sequence>
<feature type="compositionally biased region" description="Low complexity" evidence="1">
    <location>
        <begin position="38"/>
        <end position="60"/>
    </location>
</feature>
<protein>
    <submittedName>
        <fullName evidence="2">Uncharacterized protein</fullName>
    </submittedName>
</protein>
<dbReference type="EMBL" id="CAJOBP010088568">
    <property type="protein sequence ID" value="CAF4939319.1"/>
    <property type="molecule type" value="Genomic_DNA"/>
</dbReference>
<evidence type="ECO:0000313" key="3">
    <source>
        <dbReference type="Proteomes" id="UP000663873"/>
    </source>
</evidence>